<reference evidence="1 2" key="1">
    <citation type="submission" date="2019-01" db="EMBL/GenBank/DDBJ databases">
        <title>Flavobacterium sp. nov.,isolated from freshwater.</title>
        <authorList>
            <person name="Zhang R."/>
            <person name="Du Z.-J."/>
        </authorList>
    </citation>
    <scope>NUCLEOTIDE SEQUENCE [LARGE SCALE GENOMIC DNA]</scope>
    <source>
        <strain evidence="1 2">1E403</strain>
    </source>
</reference>
<dbReference type="EMBL" id="SBII01000019">
    <property type="protein sequence ID" value="RWW91677.1"/>
    <property type="molecule type" value="Genomic_DNA"/>
</dbReference>
<sequence length="174" mass="19974">MNETTINKLETSGIITLDLLSCKPNDDEVISFDIVPYLQDEYLLQEKPFRTAMTATDWSQFKNKAVVIYCSNDALVPHWAYILICSLLAPHASVVIYGSTQNHYHLVWQHKIREIDYSIYLDKKVVLRTGMGVLPEMYVTAANNLMNYVQTLMYGEAGSSVMIYKRKNNPKNEK</sequence>
<evidence type="ECO:0000313" key="2">
    <source>
        <dbReference type="Proteomes" id="UP000287527"/>
    </source>
</evidence>
<comment type="caution">
    <text evidence="1">The sequence shown here is derived from an EMBL/GenBank/DDBJ whole genome shotgun (WGS) entry which is preliminary data.</text>
</comment>
<dbReference type="InterPro" id="IPR018914">
    <property type="entry name" value="DUF2480"/>
</dbReference>
<name>A0A444GL27_9FLAO</name>
<organism evidence="1 2">
    <name type="scientific">Flavobacterium cerinum</name>
    <dbReference type="NCBI Taxonomy" id="2502784"/>
    <lineage>
        <taxon>Bacteria</taxon>
        <taxon>Pseudomonadati</taxon>
        <taxon>Bacteroidota</taxon>
        <taxon>Flavobacteriia</taxon>
        <taxon>Flavobacteriales</taxon>
        <taxon>Flavobacteriaceae</taxon>
        <taxon>Flavobacterium</taxon>
    </lineage>
</organism>
<gene>
    <name evidence="1" type="ORF">EPI11_18495</name>
</gene>
<keyword evidence="2" id="KW-1185">Reference proteome</keyword>
<dbReference type="Pfam" id="PF10652">
    <property type="entry name" value="DUF2480"/>
    <property type="match status" value="1"/>
</dbReference>
<protein>
    <submittedName>
        <fullName evidence="1">DUF2480 family protein</fullName>
    </submittedName>
</protein>
<accession>A0A444GL27</accession>
<dbReference type="OrthoDB" id="758966at2"/>
<dbReference type="RefSeq" id="WP_128391479.1">
    <property type="nucleotide sequence ID" value="NZ_SBII01000019.1"/>
</dbReference>
<proteinExistence type="predicted"/>
<evidence type="ECO:0000313" key="1">
    <source>
        <dbReference type="EMBL" id="RWW91677.1"/>
    </source>
</evidence>
<dbReference type="Proteomes" id="UP000287527">
    <property type="component" value="Unassembled WGS sequence"/>
</dbReference>
<dbReference type="AlphaFoldDB" id="A0A444GL27"/>